<dbReference type="InterPro" id="IPR036249">
    <property type="entry name" value="Thioredoxin-like_sf"/>
</dbReference>
<dbReference type="InterPro" id="IPR036282">
    <property type="entry name" value="Glutathione-S-Trfase_C_sf"/>
</dbReference>
<name>A0A1H2HXE9_9GAMM</name>
<organism evidence="3 4">
    <name type="scientific">Halopseudomonas salegens</name>
    <dbReference type="NCBI Taxonomy" id="1434072"/>
    <lineage>
        <taxon>Bacteria</taxon>
        <taxon>Pseudomonadati</taxon>
        <taxon>Pseudomonadota</taxon>
        <taxon>Gammaproteobacteria</taxon>
        <taxon>Pseudomonadales</taxon>
        <taxon>Pseudomonadaceae</taxon>
        <taxon>Halopseudomonas</taxon>
    </lineage>
</organism>
<dbReference type="Pfam" id="PF13417">
    <property type="entry name" value="GST_N_3"/>
    <property type="match status" value="1"/>
</dbReference>
<keyword evidence="4" id="KW-1185">Reference proteome</keyword>
<dbReference type="RefSeq" id="WP_092389970.1">
    <property type="nucleotide sequence ID" value="NZ_LT629787.1"/>
</dbReference>
<feature type="domain" description="GST N-terminal" evidence="1">
    <location>
        <begin position="1"/>
        <end position="77"/>
    </location>
</feature>
<dbReference type="PROSITE" id="PS50405">
    <property type="entry name" value="GST_CTER"/>
    <property type="match status" value="1"/>
</dbReference>
<dbReference type="InterPro" id="IPR004046">
    <property type="entry name" value="GST_C"/>
</dbReference>
<dbReference type="CDD" id="cd10424">
    <property type="entry name" value="GST_C_9"/>
    <property type="match status" value="1"/>
</dbReference>
<evidence type="ECO:0000313" key="3">
    <source>
        <dbReference type="EMBL" id="SDU36552.1"/>
    </source>
</evidence>
<dbReference type="CDD" id="cd00570">
    <property type="entry name" value="GST_N_family"/>
    <property type="match status" value="1"/>
</dbReference>
<dbReference type="PANTHER" id="PTHR43968:SF6">
    <property type="entry name" value="GLUTATHIONE S-TRANSFERASE OMEGA"/>
    <property type="match status" value="1"/>
</dbReference>
<protein>
    <submittedName>
        <fullName evidence="3">Glutathione S-transferase</fullName>
    </submittedName>
</protein>
<dbReference type="STRING" id="1434072.SAMN05216210_3389"/>
<keyword evidence="3" id="KW-0808">Transferase</keyword>
<dbReference type="OrthoDB" id="5242791at2"/>
<dbReference type="SUPFAM" id="SSF52833">
    <property type="entry name" value="Thioredoxin-like"/>
    <property type="match status" value="1"/>
</dbReference>
<dbReference type="GO" id="GO:0005737">
    <property type="term" value="C:cytoplasm"/>
    <property type="evidence" value="ECO:0007669"/>
    <property type="project" value="TreeGrafter"/>
</dbReference>
<dbReference type="InterPro" id="IPR050983">
    <property type="entry name" value="GST_Omega/HSP26"/>
</dbReference>
<dbReference type="SUPFAM" id="SSF47616">
    <property type="entry name" value="GST C-terminal domain-like"/>
    <property type="match status" value="1"/>
</dbReference>
<dbReference type="EMBL" id="LT629787">
    <property type="protein sequence ID" value="SDU36552.1"/>
    <property type="molecule type" value="Genomic_DNA"/>
</dbReference>
<dbReference type="PANTHER" id="PTHR43968">
    <property type="match status" value="1"/>
</dbReference>
<dbReference type="InterPro" id="IPR010987">
    <property type="entry name" value="Glutathione-S-Trfase_C-like"/>
</dbReference>
<evidence type="ECO:0000259" key="1">
    <source>
        <dbReference type="PROSITE" id="PS50404"/>
    </source>
</evidence>
<dbReference type="SFLD" id="SFLDG00358">
    <property type="entry name" value="Main_(cytGST)"/>
    <property type="match status" value="1"/>
</dbReference>
<dbReference type="GO" id="GO:0016740">
    <property type="term" value="F:transferase activity"/>
    <property type="evidence" value="ECO:0007669"/>
    <property type="project" value="UniProtKB-KW"/>
</dbReference>
<dbReference type="Pfam" id="PF14497">
    <property type="entry name" value="GST_C_3"/>
    <property type="match status" value="1"/>
</dbReference>
<dbReference type="Proteomes" id="UP000243924">
    <property type="component" value="Chromosome I"/>
</dbReference>
<dbReference type="SFLD" id="SFLDS00019">
    <property type="entry name" value="Glutathione_Transferase_(cytos"/>
    <property type="match status" value="1"/>
</dbReference>
<dbReference type="Gene3D" id="3.40.30.10">
    <property type="entry name" value="Glutaredoxin"/>
    <property type="match status" value="1"/>
</dbReference>
<reference evidence="4" key="1">
    <citation type="submission" date="2016-10" db="EMBL/GenBank/DDBJ databases">
        <authorList>
            <person name="Varghese N."/>
            <person name="Submissions S."/>
        </authorList>
    </citation>
    <scope>NUCLEOTIDE SEQUENCE [LARGE SCALE GENOMIC DNA]</scope>
    <source>
        <strain evidence="4">CECT 8338</strain>
    </source>
</reference>
<dbReference type="InterPro" id="IPR004045">
    <property type="entry name" value="Glutathione_S-Trfase_N"/>
</dbReference>
<gene>
    <name evidence="3" type="ORF">SAMN05216210_3389</name>
</gene>
<evidence type="ECO:0000259" key="2">
    <source>
        <dbReference type="PROSITE" id="PS50405"/>
    </source>
</evidence>
<sequence>MLTLHGFAVSNYFNMVKLALMEKGLEFKINTVFGSQDESFLKMSPRGKVPCLETEHGFINETNVILEYLEDTQGGKALLPADPYQRAVARALTKEIELYIELPARTCYPEVFFGGKVSDEVKEKARADLLAGIATLKRHASFSPYVAGSEMTIADLMFLYSIDLAMGVGKKLFGLDLLAELPEAKALLAKLAENPNVQSIEADKKAEMAAFIAAAQAKVKK</sequence>
<feature type="domain" description="GST C-terminal" evidence="2">
    <location>
        <begin position="82"/>
        <end position="212"/>
    </location>
</feature>
<proteinExistence type="predicted"/>
<evidence type="ECO:0000313" key="4">
    <source>
        <dbReference type="Proteomes" id="UP000243924"/>
    </source>
</evidence>
<dbReference type="PROSITE" id="PS50404">
    <property type="entry name" value="GST_NTER"/>
    <property type="match status" value="1"/>
</dbReference>
<accession>A0A1H2HXE9</accession>
<dbReference type="InterPro" id="IPR040079">
    <property type="entry name" value="Glutathione_S-Trfase"/>
</dbReference>
<dbReference type="Gene3D" id="1.20.1050.10">
    <property type="match status" value="1"/>
</dbReference>
<dbReference type="AlphaFoldDB" id="A0A1H2HXE9"/>